<protein>
    <recommendedName>
        <fullName evidence="5">DUF4175 domain-containing protein</fullName>
    </recommendedName>
</protein>
<keyword evidence="2" id="KW-0812">Transmembrane</keyword>
<comment type="caution">
    <text evidence="3">The sequence shown here is derived from an EMBL/GenBank/DDBJ whole genome shotgun (WGS) entry which is preliminary data.</text>
</comment>
<gene>
    <name evidence="3" type="ORF">GCM10009839_12490</name>
</gene>
<keyword evidence="2" id="KW-1133">Transmembrane helix</keyword>
<evidence type="ECO:0008006" key="5">
    <source>
        <dbReference type="Google" id="ProtNLM"/>
    </source>
</evidence>
<dbReference type="EMBL" id="BAAAQN010000005">
    <property type="protein sequence ID" value="GAA2017982.1"/>
    <property type="molecule type" value="Genomic_DNA"/>
</dbReference>
<name>A0ABN2TSY3_9ACTN</name>
<sequence>MPRPAADITRPRPAEGLGARPSGAAPDADRPDPDHDRDMGWVILIIVLALIFGVLGVVIKGLLWLLVIGIVLFVVGAAIGAVKSRSRR</sequence>
<proteinExistence type="predicted"/>
<keyword evidence="2" id="KW-0472">Membrane</keyword>
<feature type="transmembrane region" description="Helical" evidence="2">
    <location>
        <begin position="39"/>
        <end position="57"/>
    </location>
</feature>
<dbReference type="Proteomes" id="UP001500751">
    <property type="component" value="Unassembled WGS sequence"/>
</dbReference>
<evidence type="ECO:0000256" key="2">
    <source>
        <dbReference type="SAM" id="Phobius"/>
    </source>
</evidence>
<evidence type="ECO:0000256" key="1">
    <source>
        <dbReference type="SAM" id="MobiDB-lite"/>
    </source>
</evidence>
<organism evidence="3 4">
    <name type="scientific">Catenulispora yoronensis</name>
    <dbReference type="NCBI Taxonomy" id="450799"/>
    <lineage>
        <taxon>Bacteria</taxon>
        <taxon>Bacillati</taxon>
        <taxon>Actinomycetota</taxon>
        <taxon>Actinomycetes</taxon>
        <taxon>Catenulisporales</taxon>
        <taxon>Catenulisporaceae</taxon>
        <taxon>Catenulispora</taxon>
    </lineage>
</organism>
<evidence type="ECO:0000313" key="3">
    <source>
        <dbReference type="EMBL" id="GAA2017982.1"/>
    </source>
</evidence>
<feature type="transmembrane region" description="Helical" evidence="2">
    <location>
        <begin position="63"/>
        <end position="82"/>
    </location>
</feature>
<feature type="region of interest" description="Disordered" evidence="1">
    <location>
        <begin position="1"/>
        <end position="33"/>
    </location>
</feature>
<evidence type="ECO:0000313" key="4">
    <source>
        <dbReference type="Proteomes" id="UP001500751"/>
    </source>
</evidence>
<keyword evidence="4" id="KW-1185">Reference proteome</keyword>
<accession>A0ABN2TSY3</accession>
<reference evidence="4" key="1">
    <citation type="journal article" date="2019" name="Int. J. Syst. Evol. Microbiol.">
        <title>The Global Catalogue of Microorganisms (GCM) 10K type strain sequencing project: providing services to taxonomists for standard genome sequencing and annotation.</title>
        <authorList>
            <consortium name="The Broad Institute Genomics Platform"/>
            <consortium name="The Broad Institute Genome Sequencing Center for Infectious Disease"/>
            <person name="Wu L."/>
            <person name="Ma J."/>
        </authorList>
    </citation>
    <scope>NUCLEOTIDE SEQUENCE [LARGE SCALE GENOMIC DNA]</scope>
    <source>
        <strain evidence="4">JCM 16014</strain>
    </source>
</reference>